<dbReference type="EMBL" id="AP021875">
    <property type="protein sequence ID" value="BBO74854.1"/>
    <property type="molecule type" value="Genomic_DNA"/>
</dbReference>
<feature type="domain" description="PAS" evidence="14">
    <location>
        <begin position="101"/>
        <end position="171"/>
    </location>
</feature>
<dbReference type="Pfam" id="PF02518">
    <property type="entry name" value="HATPase_c"/>
    <property type="match status" value="1"/>
</dbReference>
<dbReference type="SMART" id="SM00086">
    <property type="entry name" value="PAC"/>
    <property type="match status" value="1"/>
</dbReference>
<dbReference type="AlphaFoldDB" id="A0A5K7Z8R8"/>
<dbReference type="Gene3D" id="3.40.50.2300">
    <property type="match status" value="2"/>
</dbReference>
<dbReference type="CDD" id="cd00088">
    <property type="entry name" value="HPT"/>
    <property type="match status" value="1"/>
</dbReference>
<dbReference type="SMART" id="SM00388">
    <property type="entry name" value="HisKA"/>
    <property type="match status" value="1"/>
</dbReference>
<accession>A0A5K7Z8R8</accession>
<keyword evidence="5" id="KW-0547">Nucleotide-binding</keyword>
<feature type="domain" description="Histidine kinase" evidence="12">
    <location>
        <begin position="244"/>
        <end position="465"/>
    </location>
</feature>
<dbReference type="InterPro" id="IPR011006">
    <property type="entry name" value="CheY-like_superfamily"/>
</dbReference>
<dbReference type="PROSITE" id="PS50109">
    <property type="entry name" value="HIS_KIN"/>
    <property type="match status" value="1"/>
</dbReference>
<evidence type="ECO:0000259" key="16">
    <source>
        <dbReference type="PROSITE" id="PS50894"/>
    </source>
</evidence>
<protein>
    <recommendedName>
        <fullName evidence="2">histidine kinase</fullName>
        <ecNumber evidence="2">2.7.13.3</ecNumber>
    </recommendedName>
</protein>
<dbReference type="Gene3D" id="1.20.120.160">
    <property type="entry name" value="HPT domain"/>
    <property type="match status" value="1"/>
</dbReference>
<dbReference type="GO" id="GO:0005886">
    <property type="term" value="C:plasma membrane"/>
    <property type="evidence" value="ECO:0007669"/>
    <property type="project" value="UniProtKB-SubCell"/>
</dbReference>
<keyword evidence="4" id="KW-0808">Transferase</keyword>
<keyword evidence="11" id="KW-0472">Membrane</keyword>
<dbReference type="InterPro" id="IPR036097">
    <property type="entry name" value="HisK_dim/P_sf"/>
</dbReference>
<dbReference type="GO" id="GO:0005524">
    <property type="term" value="F:ATP binding"/>
    <property type="evidence" value="ECO:0007669"/>
    <property type="project" value="UniProtKB-KW"/>
</dbReference>
<dbReference type="InterPro" id="IPR003661">
    <property type="entry name" value="HisK_dim/P_dom"/>
</dbReference>
<evidence type="ECO:0000256" key="6">
    <source>
        <dbReference type="ARBA" id="ARBA00022777"/>
    </source>
</evidence>
<feature type="modified residue" description="4-aspartylphosphate" evidence="10">
    <location>
        <position position="541"/>
    </location>
</feature>
<evidence type="ECO:0000259" key="12">
    <source>
        <dbReference type="PROSITE" id="PS50109"/>
    </source>
</evidence>
<dbReference type="FunFam" id="3.30.565.10:FF:000078">
    <property type="entry name" value="Two-component sensor histidine kinase"/>
    <property type="match status" value="1"/>
</dbReference>
<keyword evidence="3 10" id="KW-0597">Phosphoprotein</keyword>
<dbReference type="PROSITE" id="PS50110">
    <property type="entry name" value="RESPONSE_REGULATORY"/>
    <property type="match status" value="2"/>
</dbReference>
<feature type="domain" description="HPt" evidence="16">
    <location>
        <begin position="786"/>
        <end position="883"/>
    </location>
</feature>
<dbReference type="SUPFAM" id="SSF55785">
    <property type="entry name" value="PYP-like sensor domain (PAS domain)"/>
    <property type="match status" value="1"/>
</dbReference>
<dbReference type="InterPro" id="IPR004358">
    <property type="entry name" value="Sig_transdc_His_kin-like_C"/>
</dbReference>
<gene>
    <name evidence="17" type="ORF">DSCW_22710</name>
</gene>
<dbReference type="InterPro" id="IPR035965">
    <property type="entry name" value="PAS-like_dom_sf"/>
</dbReference>
<dbReference type="KEGG" id="dwd:DSCW_22710"/>
<dbReference type="SMART" id="SM00448">
    <property type="entry name" value="REC"/>
    <property type="match status" value="2"/>
</dbReference>
<dbReference type="CDD" id="cd00082">
    <property type="entry name" value="HisKA"/>
    <property type="match status" value="1"/>
</dbReference>
<dbReference type="Pfam" id="PF00072">
    <property type="entry name" value="Response_reg"/>
    <property type="match status" value="2"/>
</dbReference>
<keyword evidence="6" id="KW-0418">Kinase</keyword>
<keyword evidence="8" id="KW-0902">Two-component regulatory system</keyword>
<evidence type="ECO:0000256" key="5">
    <source>
        <dbReference type="ARBA" id="ARBA00022741"/>
    </source>
</evidence>
<keyword evidence="11" id="KW-1133">Transmembrane helix</keyword>
<dbReference type="InterPro" id="IPR008207">
    <property type="entry name" value="Sig_transdc_His_kin_Hpt_dom"/>
</dbReference>
<dbReference type="InterPro" id="IPR000014">
    <property type="entry name" value="PAS"/>
</dbReference>
<dbReference type="SUPFAM" id="SSF52172">
    <property type="entry name" value="CheY-like"/>
    <property type="match status" value="2"/>
</dbReference>
<name>A0A5K7Z8R8_9BACT</name>
<dbReference type="EC" id="2.7.13.3" evidence="2"/>
<feature type="modified residue" description="Phosphohistidine" evidence="9">
    <location>
        <position position="825"/>
    </location>
</feature>
<keyword evidence="18" id="KW-1185">Reference proteome</keyword>
<evidence type="ECO:0000256" key="2">
    <source>
        <dbReference type="ARBA" id="ARBA00012438"/>
    </source>
</evidence>
<feature type="domain" description="Response regulatory" evidence="13">
    <location>
        <begin position="633"/>
        <end position="751"/>
    </location>
</feature>
<evidence type="ECO:0000256" key="1">
    <source>
        <dbReference type="ARBA" id="ARBA00000085"/>
    </source>
</evidence>
<dbReference type="PRINTS" id="PR00344">
    <property type="entry name" value="BCTRLSENSOR"/>
</dbReference>
<dbReference type="InterPro" id="IPR036890">
    <property type="entry name" value="HATPase_C_sf"/>
</dbReference>
<dbReference type="PANTHER" id="PTHR45339">
    <property type="entry name" value="HYBRID SIGNAL TRANSDUCTION HISTIDINE KINASE J"/>
    <property type="match status" value="1"/>
</dbReference>
<dbReference type="SUPFAM" id="SSF47226">
    <property type="entry name" value="Histidine-containing phosphotransfer domain, HPT domain"/>
    <property type="match status" value="1"/>
</dbReference>
<dbReference type="Pfam" id="PF13426">
    <property type="entry name" value="PAS_9"/>
    <property type="match status" value="1"/>
</dbReference>
<dbReference type="CDD" id="cd16922">
    <property type="entry name" value="HATPase_EvgS-ArcB-TorS-like"/>
    <property type="match status" value="1"/>
</dbReference>
<dbReference type="PANTHER" id="PTHR45339:SF5">
    <property type="entry name" value="HISTIDINE KINASE"/>
    <property type="match status" value="1"/>
</dbReference>
<dbReference type="GO" id="GO:0000155">
    <property type="term" value="F:phosphorelay sensor kinase activity"/>
    <property type="evidence" value="ECO:0007669"/>
    <property type="project" value="InterPro"/>
</dbReference>
<dbReference type="SUPFAM" id="SSF47384">
    <property type="entry name" value="Homodimeric domain of signal transducing histidine kinase"/>
    <property type="match status" value="1"/>
</dbReference>
<evidence type="ECO:0000313" key="17">
    <source>
        <dbReference type="EMBL" id="BBO74854.1"/>
    </source>
</evidence>
<dbReference type="InterPro" id="IPR001610">
    <property type="entry name" value="PAC"/>
</dbReference>
<dbReference type="OrthoDB" id="9758705at2"/>
<dbReference type="PROSITE" id="PS50894">
    <property type="entry name" value="HPT"/>
    <property type="match status" value="1"/>
</dbReference>
<evidence type="ECO:0000256" key="9">
    <source>
        <dbReference type="PROSITE-ProRule" id="PRU00110"/>
    </source>
</evidence>
<evidence type="ECO:0000256" key="3">
    <source>
        <dbReference type="ARBA" id="ARBA00022553"/>
    </source>
</evidence>
<dbReference type="Gene3D" id="3.30.450.20">
    <property type="entry name" value="PAS domain"/>
    <property type="match status" value="1"/>
</dbReference>
<evidence type="ECO:0000259" key="15">
    <source>
        <dbReference type="PROSITE" id="PS50113"/>
    </source>
</evidence>
<dbReference type="CDD" id="cd17546">
    <property type="entry name" value="REC_hyHK_CKI1_RcsC-like"/>
    <property type="match status" value="1"/>
</dbReference>
<dbReference type="Gene3D" id="3.30.565.10">
    <property type="entry name" value="Histidine kinase-like ATPase, C-terminal domain"/>
    <property type="match status" value="1"/>
</dbReference>
<evidence type="ECO:0000256" key="7">
    <source>
        <dbReference type="ARBA" id="ARBA00022840"/>
    </source>
</evidence>
<proteinExistence type="predicted"/>
<evidence type="ECO:0000256" key="10">
    <source>
        <dbReference type="PROSITE-ProRule" id="PRU00169"/>
    </source>
</evidence>
<evidence type="ECO:0000259" key="14">
    <source>
        <dbReference type="PROSITE" id="PS50112"/>
    </source>
</evidence>
<evidence type="ECO:0000313" key="18">
    <source>
        <dbReference type="Proteomes" id="UP000427769"/>
    </source>
</evidence>
<dbReference type="SMART" id="SM00073">
    <property type="entry name" value="HPT"/>
    <property type="match status" value="1"/>
</dbReference>
<evidence type="ECO:0000259" key="13">
    <source>
        <dbReference type="PROSITE" id="PS50110"/>
    </source>
</evidence>
<feature type="domain" description="Response regulatory" evidence="13">
    <location>
        <begin position="487"/>
        <end position="607"/>
    </location>
</feature>
<sequence>MKDSRKEMRRPLQSGEQTSTRRLESSVFILSVTVVGVYWIVDSLLFAMTTANGTFFYRFFHPGMDEVLSRLLVICFFVFFGSHVAHTLRQRQEADEALAGVEEKHRTIIENIEDGYYEIEPTGRFAVFNDSFRRITGYPADQLRQLDYRRLLTPAETEKVIGVFNKVDRTGRATKDLGFVIVRKDGALRWVETSVSPIRGQGGVNAGYRGILRDVTRRRQADALKQEKMAAEAASRSKSEFLANMSHEIRTPLNAIIGMVELLLGSSLSHEQREDLKVVHSAAYSLLAVINDILDFSKIEAGKLELERSAFNLRDFLGEALKILAVKAHEKDLELAYRVAPDVPDRLFGDAHRFRQVLLNLVGNALKFTDSGEIVVLAQKKSIQGNRLVLQVAVRDTGVGIATGKQALIFEAFRQADGSTSRKYGGTGLGLAVSSQLVKLMGGQIAVKSELGKGSIFHFTVDFDVDEEFMAIDGTVLPDEIDPTGLRVLVVDDNATNLKILCEMLASWKAVPRPAASVKEARALLEKENNNGTGFELVLIDSDLARPGALSLVKTIQASAEKPARIIVMLTTKTVKETDRFQEAGACATVTKPVRPSDLLDAIIQALYADEPGFQMPEGRSSLGPDLTLPPLDLLVAEDTPFNQKFIRRLLENWHCRVTIVESGRLAIDALAHHDFDVVLMDVQMPEMDGLTATARIRELEKGTGRHVPIIAMTAHAMRGDRERCIDAGMDEYVSKPISSASLIETIRRVVPLFEKDPEQEGSKALPVSADDGGELKALLAAFNNDSDFFKDVADMFISDYPPMVNTIHRAIDKKDRELLRRTAHALKGMARNFQVDDAADAALQLEQAADREAFDEAQNLSRKLGDELKAFESHLRKMIAAVGDGRSGKRAEG</sequence>
<feature type="transmembrane region" description="Helical" evidence="11">
    <location>
        <begin position="27"/>
        <end position="47"/>
    </location>
</feature>
<dbReference type="SMART" id="SM00091">
    <property type="entry name" value="PAS"/>
    <property type="match status" value="1"/>
</dbReference>
<evidence type="ECO:0000256" key="4">
    <source>
        <dbReference type="ARBA" id="ARBA00022679"/>
    </source>
</evidence>
<dbReference type="InterPro" id="IPR000700">
    <property type="entry name" value="PAS-assoc_C"/>
</dbReference>
<dbReference type="Proteomes" id="UP000427769">
    <property type="component" value="Chromosome"/>
</dbReference>
<dbReference type="Gene3D" id="1.10.287.130">
    <property type="match status" value="1"/>
</dbReference>
<comment type="catalytic activity">
    <reaction evidence="1">
        <text>ATP + protein L-histidine = ADP + protein N-phospho-L-histidine.</text>
        <dbReference type="EC" id="2.7.13.3"/>
    </reaction>
</comment>
<keyword evidence="11" id="KW-0812">Transmembrane</keyword>
<evidence type="ECO:0000256" key="11">
    <source>
        <dbReference type="SAM" id="Phobius"/>
    </source>
</evidence>
<dbReference type="InterPro" id="IPR005467">
    <property type="entry name" value="His_kinase_dom"/>
</dbReference>
<dbReference type="InterPro" id="IPR003594">
    <property type="entry name" value="HATPase_dom"/>
</dbReference>
<dbReference type="CDD" id="cd00130">
    <property type="entry name" value="PAS"/>
    <property type="match status" value="1"/>
</dbReference>
<evidence type="ECO:0000256" key="8">
    <source>
        <dbReference type="ARBA" id="ARBA00023012"/>
    </source>
</evidence>
<feature type="domain" description="PAC" evidence="15">
    <location>
        <begin position="175"/>
        <end position="227"/>
    </location>
</feature>
<reference evidence="17 18" key="1">
    <citation type="submission" date="2019-11" db="EMBL/GenBank/DDBJ databases">
        <title>Comparative genomics of hydrocarbon-degrading Desulfosarcina strains.</title>
        <authorList>
            <person name="Watanabe M."/>
            <person name="Kojima H."/>
            <person name="Fukui M."/>
        </authorList>
    </citation>
    <scope>NUCLEOTIDE SEQUENCE [LARGE SCALE GENOMIC DNA]</scope>
    <source>
        <strain evidence="17 18">PP31</strain>
    </source>
</reference>
<keyword evidence="7" id="KW-0067">ATP-binding</keyword>
<dbReference type="Pfam" id="PF01627">
    <property type="entry name" value="Hpt"/>
    <property type="match status" value="1"/>
</dbReference>
<dbReference type="SMART" id="SM00387">
    <property type="entry name" value="HATPase_c"/>
    <property type="match status" value="1"/>
</dbReference>
<dbReference type="InterPro" id="IPR001789">
    <property type="entry name" value="Sig_transdc_resp-reg_receiver"/>
</dbReference>
<feature type="modified residue" description="4-aspartylphosphate" evidence="10">
    <location>
        <position position="682"/>
    </location>
</feature>
<dbReference type="PROSITE" id="PS50112">
    <property type="entry name" value="PAS"/>
    <property type="match status" value="1"/>
</dbReference>
<dbReference type="RefSeq" id="WP_155303831.1">
    <property type="nucleotide sequence ID" value="NZ_AP021875.1"/>
</dbReference>
<dbReference type="NCBIfam" id="TIGR00229">
    <property type="entry name" value="sensory_box"/>
    <property type="match status" value="1"/>
</dbReference>
<dbReference type="FunFam" id="1.10.287.130:FF:000002">
    <property type="entry name" value="Two-component osmosensing histidine kinase"/>
    <property type="match status" value="1"/>
</dbReference>
<dbReference type="InterPro" id="IPR036641">
    <property type="entry name" value="HPT_dom_sf"/>
</dbReference>
<dbReference type="SUPFAM" id="SSF55874">
    <property type="entry name" value="ATPase domain of HSP90 chaperone/DNA topoisomerase II/histidine kinase"/>
    <property type="match status" value="1"/>
</dbReference>
<organism evidence="17 18">
    <name type="scientific">Desulfosarcina widdelii</name>
    <dbReference type="NCBI Taxonomy" id="947919"/>
    <lineage>
        <taxon>Bacteria</taxon>
        <taxon>Pseudomonadati</taxon>
        <taxon>Thermodesulfobacteriota</taxon>
        <taxon>Desulfobacteria</taxon>
        <taxon>Desulfobacterales</taxon>
        <taxon>Desulfosarcinaceae</taxon>
        <taxon>Desulfosarcina</taxon>
    </lineage>
</organism>
<dbReference type="Pfam" id="PF00512">
    <property type="entry name" value="HisKA"/>
    <property type="match status" value="1"/>
</dbReference>
<dbReference type="PROSITE" id="PS50113">
    <property type="entry name" value="PAC"/>
    <property type="match status" value="1"/>
</dbReference>